<dbReference type="RefSeq" id="WP_188851447.1">
    <property type="nucleotide sequence ID" value="NZ_BMJJ01000006.1"/>
</dbReference>
<gene>
    <name evidence="1" type="ORF">GCM10011335_26880</name>
</gene>
<sequence length="297" mass="31923">MTAARLAEDYALCERLVRDEDPDRAVAVQFAPSDKRRHLLALYAFNIETARVRDQISQPLPGEIRLQWWRDIIAAGDGASEAAGDGTGVSSPERAGGGHPVAAALLDTIQRFDLPGAAFERFLDARIFDLYDDPMPSVTAFEGYAGDTASSLIVMAAMILDRSKAPQVSDAAGHAGVAQAAVGALRLLPLHRRRRQVFMPADLLAAAGCPAEALIAGEAEPTDRAIAAMTAFAKDHLDRYRAHRAGVPASLRAAFLPADLTATHLKRIVTSGRAAIETPRPIGPLRRSFSLWRAMRG</sequence>
<evidence type="ECO:0000313" key="1">
    <source>
        <dbReference type="EMBL" id="GGD22600.1"/>
    </source>
</evidence>
<dbReference type="Gene3D" id="1.10.600.10">
    <property type="entry name" value="Farnesyl Diphosphate Synthase"/>
    <property type="match status" value="1"/>
</dbReference>
<dbReference type="AlphaFoldDB" id="A0A916XYL2"/>
<dbReference type="InterPro" id="IPR008949">
    <property type="entry name" value="Isoprenoid_synthase_dom_sf"/>
</dbReference>
<reference evidence="1" key="1">
    <citation type="journal article" date="2014" name="Int. J. Syst. Evol. Microbiol.">
        <title>Complete genome sequence of Corynebacterium casei LMG S-19264T (=DSM 44701T), isolated from a smear-ripened cheese.</title>
        <authorList>
            <consortium name="US DOE Joint Genome Institute (JGI-PGF)"/>
            <person name="Walter F."/>
            <person name="Albersmeier A."/>
            <person name="Kalinowski J."/>
            <person name="Ruckert C."/>
        </authorList>
    </citation>
    <scope>NUCLEOTIDE SEQUENCE</scope>
    <source>
        <strain evidence="1">CGMCC 1.15493</strain>
    </source>
</reference>
<proteinExistence type="predicted"/>
<dbReference type="Pfam" id="PF00494">
    <property type="entry name" value="SQS_PSY"/>
    <property type="match status" value="1"/>
</dbReference>
<organism evidence="1 2">
    <name type="scientific">Aureimonas glaciei</name>
    <dbReference type="NCBI Taxonomy" id="1776957"/>
    <lineage>
        <taxon>Bacteria</taxon>
        <taxon>Pseudomonadati</taxon>
        <taxon>Pseudomonadota</taxon>
        <taxon>Alphaproteobacteria</taxon>
        <taxon>Hyphomicrobiales</taxon>
        <taxon>Aurantimonadaceae</taxon>
        <taxon>Aureimonas</taxon>
    </lineage>
</organism>
<dbReference type="InterPro" id="IPR002060">
    <property type="entry name" value="Squ/phyt_synthse"/>
</dbReference>
<evidence type="ECO:0000313" key="2">
    <source>
        <dbReference type="Proteomes" id="UP000613160"/>
    </source>
</evidence>
<keyword evidence="2" id="KW-1185">Reference proteome</keyword>
<protein>
    <submittedName>
        <fullName evidence="1">Phytoene synthase</fullName>
    </submittedName>
</protein>
<dbReference type="SUPFAM" id="SSF48576">
    <property type="entry name" value="Terpenoid synthases"/>
    <property type="match status" value="1"/>
</dbReference>
<dbReference type="Proteomes" id="UP000613160">
    <property type="component" value="Unassembled WGS sequence"/>
</dbReference>
<reference evidence="1" key="2">
    <citation type="submission" date="2020-09" db="EMBL/GenBank/DDBJ databases">
        <authorList>
            <person name="Sun Q."/>
            <person name="Zhou Y."/>
        </authorList>
    </citation>
    <scope>NUCLEOTIDE SEQUENCE</scope>
    <source>
        <strain evidence="1">CGMCC 1.15493</strain>
    </source>
</reference>
<name>A0A916XYL2_9HYPH</name>
<dbReference type="EMBL" id="BMJJ01000006">
    <property type="protein sequence ID" value="GGD22600.1"/>
    <property type="molecule type" value="Genomic_DNA"/>
</dbReference>
<comment type="caution">
    <text evidence="1">The sequence shown here is derived from an EMBL/GenBank/DDBJ whole genome shotgun (WGS) entry which is preliminary data.</text>
</comment>
<accession>A0A916XYL2</accession>